<evidence type="ECO:0000256" key="1">
    <source>
        <dbReference type="SAM" id="MobiDB-lite"/>
    </source>
</evidence>
<evidence type="ECO:0000313" key="3">
    <source>
        <dbReference type="Proteomes" id="UP000664940"/>
    </source>
</evidence>
<organism evidence="2 3">
    <name type="scientific">Phyllostomus discolor</name>
    <name type="common">pale spear-nosed bat</name>
    <dbReference type="NCBI Taxonomy" id="89673"/>
    <lineage>
        <taxon>Eukaryota</taxon>
        <taxon>Metazoa</taxon>
        <taxon>Chordata</taxon>
        <taxon>Craniata</taxon>
        <taxon>Vertebrata</taxon>
        <taxon>Euteleostomi</taxon>
        <taxon>Mammalia</taxon>
        <taxon>Eutheria</taxon>
        <taxon>Laurasiatheria</taxon>
        <taxon>Chiroptera</taxon>
        <taxon>Yangochiroptera</taxon>
        <taxon>Phyllostomidae</taxon>
        <taxon>Phyllostominae</taxon>
        <taxon>Phyllostomus</taxon>
    </lineage>
</organism>
<protein>
    <submittedName>
        <fullName evidence="2">Uncharacterized protein</fullName>
    </submittedName>
</protein>
<feature type="region of interest" description="Disordered" evidence="1">
    <location>
        <begin position="1"/>
        <end position="70"/>
    </location>
</feature>
<dbReference type="Proteomes" id="UP000664940">
    <property type="component" value="Unassembled WGS sequence"/>
</dbReference>
<evidence type="ECO:0000313" key="2">
    <source>
        <dbReference type="EMBL" id="KAF6114543.1"/>
    </source>
</evidence>
<dbReference type="EMBL" id="JABVXQ010000004">
    <property type="protein sequence ID" value="KAF6114543.1"/>
    <property type="molecule type" value="Genomic_DNA"/>
</dbReference>
<dbReference type="InterPro" id="IPR011990">
    <property type="entry name" value="TPR-like_helical_dom_sf"/>
</dbReference>
<feature type="compositionally biased region" description="Polar residues" evidence="1">
    <location>
        <begin position="40"/>
        <end position="55"/>
    </location>
</feature>
<name>A0A834AH02_9CHIR</name>
<feature type="compositionally biased region" description="Basic and acidic residues" evidence="1">
    <location>
        <begin position="1"/>
        <end position="24"/>
    </location>
</feature>
<accession>A0A834AH02</accession>
<sequence length="143" mass="15509">MKERLETSSEAKVAEDYLQERTEESSGEASDCAEEEPSRETLSSENKSSWVTTPKSGAVAQETSPGDPGFLCGGQLVDSPQDKDKAGEAVNDYETLVMHGKALKEYGKIPEAINCLVKALDIKSADPEVMLMTSSLYKQLNTT</sequence>
<reference evidence="2 3" key="1">
    <citation type="journal article" date="2020" name="Nature">
        <title>Six reference-quality genomes reveal evolution of bat adaptations.</title>
        <authorList>
            <person name="Jebb D."/>
            <person name="Huang Z."/>
            <person name="Pippel M."/>
            <person name="Hughes G.M."/>
            <person name="Lavrichenko K."/>
            <person name="Devanna P."/>
            <person name="Winkler S."/>
            <person name="Jermiin L.S."/>
            <person name="Skirmuntt E.C."/>
            <person name="Katzourakis A."/>
            <person name="Burkitt-Gray L."/>
            <person name="Ray D.A."/>
            <person name="Sullivan K.A.M."/>
            <person name="Roscito J.G."/>
            <person name="Kirilenko B.M."/>
            <person name="Davalos L.M."/>
            <person name="Corthals A.P."/>
            <person name="Power M.L."/>
            <person name="Jones G."/>
            <person name="Ransome R.D."/>
            <person name="Dechmann D.K.N."/>
            <person name="Locatelli A.G."/>
            <person name="Puechmaille S.J."/>
            <person name="Fedrigo O."/>
            <person name="Jarvis E.D."/>
            <person name="Hiller M."/>
            <person name="Vernes S.C."/>
            <person name="Myers E.W."/>
            <person name="Teeling E.C."/>
        </authorList>
    </citation>
    <scope>NUCLEOTIDE SEQUENCE [LARGE SCALE GENOMIC DNA]</scope>
    <source>
        <strain evidence="2">Bat1K_MPI-CBG_1</strain>
    </source>
</reference>
<proteinExistence type="predicted"/>
<dbReference type="AlphaFoldDB" id="A0A834AH02"/>
<gene>
    <name evidence="2" type="ORF">HJG60_010520</name>
</gene>
<comment type="caution">
    <text evidence="2">The sequence shown here is derived from an EMBL/GenBank/DDBJ whole genome shotgun (WGS) entry which is preliminary data.</text>
</comment>
<dbReference type="SUPFAM" id="SSF48452">
    <property type="entry name" value="TPR-like"/>
    <property type="match status" value="1"/>
</dbReference>